<organism evidence="1 2">
    <name type="scientific">Tanacetum coccineum</name>
    <dbReference type="NCBI Taxonomy" id="301880"/>
    <lineage>
        <taxon>Eukaryota</taxon>
        <taxon>Viridiplantae</taxon>
        <taxon>Streptophyta</taxon>
        <taxon>Embryophyta</taxon>
        <taxon>Tracheophyta</taxon>
        <taxon>Spermatophyta</taxon>
        <taxon>Magnoliopsida</taxon>
        <taxon>eudicotyledons</taxon>
        <taxon>Gunneridae</taxon>
        <taxon>Pentapetalae</taxon>
        <taxon>asterids</taxon>
        <taxon>campanulids</taxon>
        <taxon>Asterales</taxon>
        <taxon>Asteraceae</taxon>
        <taxon>Asteroideae</taxon>
        <taxon>Anthemideae</taxon>
        <taxon>Anthemidinae</taxon>
        <taxon>Tanacetum</taxon>
    </lineage>
</organism>
<evidence type="ECO:0000313" key="2">
    <source>
        <dbReference type="Proteomes" id="UP001151760"/>
    </source>
</evidence>
<sequence length="66" mass="7519">MGLSWEDIMLIEKSKNESKVTAWRRVTLKPSSYKICLSASVDSDWTDLFCRPEFIEHSVPGLVSEA</sequence>
<name>A0ABQ5BVY3_9ASTR</name>
<evidence type="ECO:0000313" key="1">
    <source>
        <dbReference type="EMBL" id="GJT17987.1"/>
    </source>
</evidence>
<proteinExistence type="predicted"/>
<dbReference type="Proteomes" id="UP001151760">
    <property type="component" value="Unassembled WGS sequence"/>
</dbReference>
<protein>
    <submittedName>
        <fullName evidence="1">Uncharacterized protein</fullName>
    </submittedName>
</protein>
<gene>
    <name evidence="1" type="ORF">Tco_0876693</name>
</gene>
<comment type="caution">
    <text evidence="1">The sequence shown here is derived from an EMBL/GenBank/DDBJ whole genome shotgun (WGS) entry which is preliminary data.</text>
</comment>
<reference evidence="1" key="2">
    <citation type="submission" date="2022-01" db="EMBL/GenBank/DDBJ databases">
        <authorList>
            <person name="Yamashiro T."/>
            <person name="Shiraishi A."/>
            <person name="Satake H."/>
            <person name="Nakayama K."/>
        </authorList>
    </citation>
    <scope>NUCLEOTIDE SEQUENCE</scope>
</reference>
<dbReference type="EMBL" id="BQNB010013604">
    <property type="protein sequence ID" value="GJT17987.1"/>
    <property type="molecule type" value="Genomic_DNA"/>
</dbReference>
<keyword evidence="2" id="KW-1185">Reference proteome</keyword>
<accession>A0ABQ5BVY3</accession>
<reference evidence="1" key="1">
    <citation type="journal article" date="2022" name="Int. J. Mol. Sci.">
        <title>Draft Genome of Tanacetum Coccineum: Genomic Comparison of Closely Related Tanacetum-Family Plants.</title>
        <authorList>
            <person name="Yamashiro T."/>
            <person name="Shiraishi A."/>
            <person name="Nakayama K."/>
            <person name="Satake H."/>
        </authorList>
    </citation>
    <scope>NUCLEOTIDE SEQUENCE</scope>
</reference>